<reference evidence="2 3" key="1">
    <citation type="submission" date="2023-02" db="EMBL/GenBank/DDBJ databases">
        <title>LHISI_Scaffold_Assembly.</title>
        <authorList>
            <person name="Stuart O.P."/>
            <person name="Cleave R."/>
            <person name="Magrath M.J.L."/>
            <person name="Mikheyev A.S."/>
        </authorList>
    </citation>
    <scope>NUCLEOTIDE SEQUENCE [LARGE SCALE GENOMIC DNA]</scope>
    <source>
        <strain evidence="2">Daus_M_001</strain>
        <tissue evidence="2">Leg muscle</tissue>
    </source>
</reference>
<accession>A0ABQ9GIU8</accession>
<feature type="region of interest" description="Disordered" evidence="1">
    <location>
        <begin position="158"/>
        <end position="183"/>
    </location>
</feature>
<proteinExistence type="predicted"/>
<dbReference type="Proteomes" id="UP001159363">
    <property type="component" value="Chromosome 11"/>
</dbReference>
<evidence type="ECO:0000313" key="3">
    <source>
        <dbReference type="Proteomes" id="UP001159363"/>
    </source>
</evidence>
<evidence type="ECO:0000256" key="1">
    <source>
        <dbReference type="SAM" id="MobiDB-lite"/>
    </source>
</evidence>
<sequence length="668" mass="73647">MVGFSPVAKVLLVNTPTEMKRCLVAAHDDSILNALKDRPAQFPTACTVSLSKFMCQHHFVRIKLQVFRQNSSRIRCWAKAMACLRADRLGDSTIDCLTARMLSGVHAARGRLETFSSLLHPAKSLHLKKTSLHATAGRAKPLGGELAGVMARGDVMRTRNASRTRRTQGGCEITSPAGSGQQAIRDTPNENQIQQHAGALETAHAYTNSVCLPQWSSRGGGGAAGTAATEYDSQLPLINICSAPSPTREAVVSPISHAGQNLNWGSIEIRLGPANRSAPEPIIEDPVEAEHAEAEHAKCAEAEHAEHTNVEAEAETIRWFRCNYNRLRLRHYLDMLRTLRLRLYLDMLRTLRLRMLCLHRRRNQCHQNIAVTKVKFKGYRSCSSDDCVTDPWHLAPRSPQLQVPSIAWATMKSSPIKANQIQFPTGSLQNFCTGIWFRTIPLIGRFLGGVLPPPDPPLLKPRTPQKYDTRVFPCEDAALREGPEQQTGAPTRSPSLLQPNTTFLSTSVSMDISFEARVGSVVILGLRAITDKVEEQGLLLSHCHLLSPYHVGGIIALAEQLTPLDIHGDSSPFLLQRFHELSNEFWPRLTSPHTAIQFVPKMFYRVEVGALGGPVQSANIVVGVPLHIDGFRAVMIYPGQPRTCSYCQSPTHERITCPCTHVQYAAGG</sequence>
<comment type="caution">
    <text evidence="2">The sequence shown here is derived from an EMBL/GenBank/DDBJ whole genome shotgun (WGS) entry which is preliminary data.</text>
</comment>
<protein>
    <submittedName>
        <fullName evidence="2">Uncharacterized protein</fullName>
    </submittedName>
</protein>
<gene>
    <name evidence="2" type="ORF">PR048_028285</name>
</gene>
<name>A0ABQ9GIU8_9NEOP</name>
<evidence type="ECO:0000313" key="2">
    <source>
        <dbReference type="EMBL" id="KAJ8871945.1"/>
    </source>
</evidence>
<keyword evidence="3" id="KW-1185">Reference proteome</keyword>
<dbReference type="EMBL" id="JARBHB010000012">
    <property type="protein sequence ID" value="KAJ8871945.1"/>
    <property type="molecule type" value="Genomic_DNA"/>
</dbReference>
<organism evidence="2 3">
    <name type="scientific">Dryococelus australis</name>
    <dbReference type="NCBI Taxonomy" id="614101"/>
    <lineage>
        <taxon>Eukaryota</taxon>
        <taxon>Metazoa</taxon>
        <taxon>Ecdysozoa</taxon>
        <taxon>Arthropoda</taxon>
        <taxon>Hexapoda</taxon>
        <taxon>Insecta</taxon>
        <taxon>Pterygota</taxon>
        <taxon>Neoptera</taxon>
        <taxon>Polyneoptera</taxon>
        <taxon>Phasmatodea</taxon>
        <taxon>Verophasmatodea</taxon>
        <taxon>Anareolatae</taxon>
        <taxon>Phasmatidae</taxon>
        <taxon>Eurycanthinae</taxon>
        <taxon>Dryococelus</taxon>
    </lineage>
</organism>